<comment type="caution">
    <text evidence="3">The sequence shown here is derived from an EMBL/GenBank/DDBJ whole genome shotgun (WGS) entry which is preliminary data.</text>
</comment>
<name>A0A395NUE5_TRIAR</name>
<dbReference type="GO" id="GO:0006302">
    <property type="term" value="P:double-strand break repair"/>
    <property type="evidence" value="ECO:0007669"/>
    <property type="project" value="TreeGrafter"/>
</dbReference>
<gene>
    <name evidence="3" type="ORF">TARUN_2563</name>
</gene>
<sequence>MFYPRRNNGQVNPPAASASQEAQQPAFRSARNSGQATTPVASASRVPQQPMFRPVRSIVSTPSAAAATVPSTPREAQQPTFRSARNSEQANIPIAPAPRVTQQPVFRPVRRVGLTATPTISASYGVSQPISQHISQPITQPIPQPRSAARPSYNPATLISRSPQQPMFQPTRSLAPTTAPNPSALSAPILEFICLYTHDLRRKQKRWQDGKLKFHTFNKKVMVYNDGGSFVGDGHWQGAVEEFAEGLEMNLDRGMAIIQVQECIGSKEQDLGEVLGKRAREVEERRANAAARAPPSRVLSSIAPSIAPSRAPSSIASSSRPPPAKKIRGETVVAAVTSSTATRMKPPSHGEGAWSKHAKDLLGMTRPTRK</sequence>
<proteinExistence type="predicted"/>
<feature type="compositionally biased region" description="Polar residues" evidence="1">
    <location>
        <begin position="74"/>
        <end position="90"/>
    </location>
</feature>
<feature type="domain" description="5'-3' DNA helicase ZGRF1-like N-terminal" evidence="2">
    <location>
        <begin position="189"/>
        <end position="271"/>
    </location>
</feature>
<feature type="region of interest" description="Disordered" evidence="1">
    <location>
        <begin position="305"/>
        <end position="370"/>
    </location>
</feature>
<protein>
    <submittedName>
        <fullName evidence="3">Duf2439 domain protein</fullName>
    </submittedName>
</protein>
<feature type="compositionally biased region" description="Low complexity" evidence="1">
    <location>
        <begin position="136"/>
        <end position="147"/>
    </location>
</feature>
<dbReference type="InterPro" id="IPR018838">
    <property type="entry name" value="ZGRF1-like_N"/>
</dbReference>
<feature type="compositionally biased region" description="Polar residues" evidence="1">
    <location>
        <begin position="30"/>
        <end position="47"/>
    </location>
</feature>
<keyword evidence="4" id="KW-1185">Reference proteome</keyword>
<dbReference type="Proteomes" id="UP000266272">
    <property type="component" value="Unassembled WGS sequence"/>
</dbReference>
<reference evidence="3 4" key="1">
    <citation type="journal article" date="2018" name="PLoS Pathog.">
        <title>Evolution of structural diversity of trichothecenes, a family of toxins produced by plant pathogenic and entomopathogenic fungi.</title>
        <authorList>
            <person name="Proctor R.H."/>
            <person name="McCormick S.P."/>
            <person name="Kim H.S."/>
            <person name="Cardoza R.E."/>
            <person name="Stanley A.M."/>
            <person name="Lindo L."/>
            <person name="Kelly A."/>
            <person name="Brown D.W."/>
            <person name="Lee T."/>
            <person name="Vaughan M.M."/>
            <person name="Alexander N.J."/>
            <person name="Busman M."/>
            <person name="Gutierrez S."/>
        </authorList>
    </citation>
    <scope>NUCLEOTIDE SEQUENCE [LARGE SCALE GENOMIC DNA]</scope>
    <source>
        <strain evidence="3 4">IBT 40837</strain>
    </source>
</reference>
<evidence type="ECO:0000259" key="2">
    <source>
        <dbReference type="Pfam" id="PF10382"/>
    </source>
</evidence>
<dbReference type="GO" id="GO:0035861">
    <property type="term" value="C:site of double-strand break"/>
    <property type="evidence" value="ECO:0007669"/>
    <property type="project" value="TreeGrafter"/>
</dbReference>
<dbReference type="OrthoDB" id="6513042at2759"/>
<accession>A0A395NUE5</accession>
<evidence type="ECO:0000313" key="4">
    <source>
        <dbReference type="Proteomes" id="UP000266272"/>
    </source>
</evidence>
<dbReference type="PANTHER" id="PTHR28535:SF1">
    <property type="entry name" value="PROTEIN ZGRF1"/>
    <property type="match status" value="1"/>
</dbReference>
<dbReference type="GO" id="GO:0005634">
    <property type="term" value="C:nucleus"/>
    <property type="evidence" value="ECO:0007669"/>
    <property type="project" value="TreeGrafter"/>
</dbReference>
<dbReference type="Pfam" id="PF10382">
    <property type="entry name" value="ZGRF1-like_N"/>
    <property type="match status" value="1"/>
</dbReference>
<feature type="compositionally biased region" description="Polar residues" evidence="1">
    <location>
        <begin position="154"/>
        <end position="179"/>
    </location>
</feature>
<evidence type="ECO:0000313" key="3">
    <source>
        <dbReference type="EMBL" id="RFU79648.1"/>
    </source>
</evidence>
<feature type="compositionally biased region" description="Low complexity" evidence="1">
    <location>
        <begin position="305"/>
        <end position="319"/>
    </location>
</feature>
<feature type="compositionally biased region" description="Low complexity" evidence="1">
    <location>
        <begin position="13"/>
        <end position="26"/>
    </location>
</feature>
<dbReference type="PANTHER" id="PTHR28535">
    <property type="entry name" value="ZINC FINGER GRF-TYPE CONTAINING 1"/>
    <property type="match status" value="1"/>
</dbReference>
<feature type="compositionally biased region" description="Low complexity" evidence="1">
    <location>
        <begin position="59"/>
        <end position="73"/>
    </location>
</feature>
<dbReference type="EMBL" id="PXOA01000146">
    <property type="protein sequence ID" value="RFU79648.1"/>
    <property type="molecule type" value="Genomic_DNA"/>
</dbReference>
<evidence type="ECO:0000256" key="1">
    <source>
        <dbReference type="SAM" id="MobiDB-lite"/>
    </source>
</evidence>
<feature type="region of interest" description="Disordered" evidence="1">
    <location>
        <begin position="1"/>
        <end position="94"/>
    </location>
</feature>
<organism evidence="3 4">
    <name type="scientific">Trichoderma arundinaceum</name>
    <dbReference type="NCBI Taxonomy" id="490622"/>
    <lineage>
        <taxon>Eukaryota</taxon>
        <taxon>Fungi</taxon>
        <taxon>Dikarya</taxon>
        <taxon>Ascomycota</taxon>
        <taxon>Pezizomycotina</taxon>
        <taxon>Sordariomycetes</taxon>
        <taxon>Hypocreomycetidae</taxon>
        <taxon>Hypocreales</taxon>
        <taxon>Hypocreaceae</taxon>
        <taxon>Trichoderma</taxon>
    </lineage>
</organism>
<dbReference type="AlphaFoldDB" id="A0A395NUE5"/>
<dbReference type="InterPro" id="IPR052800">
    <property type="entry name" value="DNA_Repair_Helicase_ZGRF1"/>
</dbReference>
<feature type="compositionally biased region" description="Low complexity" evidence="1">
    <location>
        <begin position="331"/>
        <end position="342"/>
    </location>
</feature>
<feature type="region of interest" description="Disordered" evidence="1">
    <location>
        <begin position="136"/>
        <end position="179"/>
    </location>
</feature>